<dbReference type="InterPro" id="IPR020617">
    <property type="entry name" value="Thiolase_C"/>
</dbReference>
<evidence type="ECO:0000313" key="10">
    <source>
        <dbReference type="Proteomes" id="UP001168821"/>
    </source>
</evidence>
<dbReference type="Proteomes" id="UP001168821">
    <property type="component" value="Unassembled WGS sequence"/>
</dbReference>
<dbReference type="GO" id="GO:0006635">
    <property type="term" value="P:fatty acid beta-oxidation"/>
    <property type="evidence" value="ECO:0007669"/>
    <property type="project" value="TreeGrafter"/>
</dbReference>
<dbReference type="AlphaFoldDB" id="A0AA38I6L5"/>
<dbReference type="Gene3D" id="3.40.47.10">
    <property type="match status" value="2"/>
</dbReference>
<dbReference type="NCBIfam" id="TIGR01930">
    <property type="entry name" value="AcCoA-C-Actrans"/>
    <property type="match status" value="1"/>
</dbReference>
<feature type="active site" description="Acyl-thioester intermediate" evidence="5">
    <location>
        <position position="94"/>
    </location>
</feature>
<dbReference type="Pfam" id="PF02803">
    <property type="entry name" value="Thiolase_C"/>
    <property type="match status" value="1"/>
</dbReference>
<keyword evidence="10" id="KW-1185">Reference proteome</keyword>
<gene>
    <name evidence="9" type="ORF">Zmor_021933</name>
</gene>
<evidence type="ECO:0000313" key="9">
    <source>
        <dbReference type="EMBL" id="KAJ3650235.1"/>
    </source>
</evidence>
<feature type="domain" description="Thiolase C-terminal" evidence="8">
    <location>
        <begin position="275"/>
        <end position="396"/>
    </location>
</feature>
<dbReference type="CDD" id="cd00751">
    <property type="entry name" value="thiolase"/>
    <property type="match status" value="1"/>
</dbReference>
<dbReference type="PANTHER" id="PTHR18919:SF107">
    <property type="entry name" value="ACETYL-COA ACETYLTRANSFERASE, CYTOSOLIC"/>
    <property type="match status" value="1"/>
</dbReference>
<evidence type="ECO:0000256" key="6">
    <source>
        <dbReference type="RuleBase" id="RU003557"/>
    </source>
</evidence>
<evidence type="ECO:0008006" key="11">
    <source>
        <dbReference type="Google" id="ProtNLM"/>
    </source>
</evidence>
<dbReference type="FunFam" id="3.40.47.10:FF:000010">
    <property type="entry name" value="Acetyl-CoA acetyltransferase (Thiolase)"/>
    <property type="match status" value="1"/>
</dbReference>
<dbReference type="PROSITE" id="PS00098">
    <property type="entry name" value="THIOLASE_1"/>
    <property type="match status" value="1"/>
</dbReference>
<dbReference type="PROSITE" id="PS00099">
    <property type="entry name" value="THIOLASE_3"/>
    <property type="match status" value="1"/>
</dbReference>
<dbReference type="PROSITE" id="PS00737">
    <property type="entry name" value="THIOLASE_2"/>
    <property type="match status" value="1"/>
</dbReference>
<comment type="caution">
    <text evidence="9">The sequence shown here is derived from an EMBL/GenBank/DDBJ whole genome shotgun (WGS) entry which is preliminary data.</text>
</comment>
<dbReference type="PANTHER" id="PTHR18919">
    <property type="entry name" value="ACETYL-COA C-ACYLTRANSFERASE"/>
    <property type="match status" value="1"/>
</dbReference>
<comment type="pathway">
    <text evidence="1">Lipid metabolism.</text>
</comment>
<dbReference type="InterPro" id="IPR002155">
    <property type="entry name" value="Thiolase"/>
</dbReference>
<dbReference type="InterPro" id="IPR020613">
    <property type="entry name" value="Thiolase_CS"/>
</dbReference>
<reference evidence="9" key="1">
    <citation type="journal article" date="2023" name="G3 (Bethesda)">
        <title>Whole genome assemblies of Zophobas morio and Tenebrio molitor.</title>
        <authorList>
            <person name="Kaur S."/>
            <person name="Stinson S.A."/>
            <person name="diCenzo G.C."/>
        </authorList>
    </citation>
    <scope>NUCLEOTIDE SEQUENCE</scope>
    <source>
        <strain evidence="9">QUZm001</strain>
    </source>
</reference>
<keyword evidence="3 6" id="KW-0808">Transferase</keyword>
<dbReference type="SUPFAM" id="SSF53901">
    <property type="entry name" value="Thiolase-like"/>
    <property type="match status" value="2"/>
</dbReference>
<dbReference type="InterPro" id="IPR020616">
    <property type="entry name" value="Thiolase_N"/>
</dbReference>
<comment type="similarity">
    <text evidence="2 6">Belongs to the thiolase-like superfamily. Thiolase family.</text>
</comment>
<evidence type="ECO:0000256" key="2">
    <source>
        <dbReference type="ARBA" id="ARBA00010982"/>
    </source>
</evidence>
<accession>A0AA38I6L5</accession>
<dbReference type="EMBL" id="JALNTZ010000006">
    <property type="protein sequence ID" value="KAJ3650235.1"/>
    <property type="molecule type" value="Genomic_DNA"/>
</dbReference>
<evidence type="ECO:0000256" key="1">
    <source>
        <dbReference type="ARBA" id="ARBA00005189"/>
    </source>
</evidence>
<protein>
    <recommendedName>
        <fullName evidence="11">3-ketoacyl-CoA thiolase, mitochondrial</fullName>
    </recommendedName>
</protein>
<evidence type="ECO:0000256" key="4">
    <source>
        <dbReference type="ARBA" id="ARBA00023315"/>
    </source>
</evidence>
<keyword evidence="4 6" id="KW-0012">Acyltransferase</keyword>
<dbReference type="InterPro" id="IPR016039">
    <property type="entry name" value="Thiolase-like"/>
</dbReference>
<evidence type="ECO:0000259" key="8">
    <source>
        <dbReference type="Pfam" id="PF02803"/>
    </source>
</evidence>
<dbReference type="InterPro" id="IPR020610">
    <property type="entry name" value="Thiolase_AS"/>
</dbReference>
<feature type="active site" description="Proton acceptor" evidence="5">
    <location>
        <position position="354"/>
    </location>
</feature>
<organism evidence="9 10">
    <name type="scientific">Zophobas morio</name>
    <dbReference type="NCBI Taxonomy" id="2755281"/>
    <lineage>
        <taxon>Eukaryota</taxon>
        <taxon>Metazoa</taxon>
        <taxon>Ecdysozoa</taxon>
        <taxon>Arthropoda</taxon>
        <taxon>Hexapoda</taxon>
        <taxon>Insecta</taxon>
        <taxon>Pterygota</taxon>
        <taxon>Neoptera</taxon>
        <taxon>Endopterygota</taxon>
        <taxon>Coleoptera</taxon>
        <taxon>Polyphaga</taxon>
        <taxon>Cucujiformia</taxon>
        <taxon>Tenebrionidae</taxon>
        <taxon>Zophobas</taxon>
    </lineage>
</organism>
<sequence length="398" mass="41492">MTSVVKGIVIVGAKRTPFGTYGGKFTKTSATELQTVAAKAALTAANVKPELIDTVIVGNVLTQSSSDGAFIPRHSALRCGIPQDRPAFLVNRLCGSGFQSIVNAVQDIQTGVSQISLAGGADSMSQTPHIARNIRFGVPLGQNVVLEDSLWLGLTDTYCKMPMALTAEKLGAQFNITRDEVDAFALKSQHNWKAAQDAGRFKEEIAPVTIKAKKGSAIVDVDEHPRPETTLEGLKKLPTLFKENGLVTAGSASGICDGAGAIVVASEEAATKHNLTPLARIVAFSVVGVDPTIMGIGPVPAIQNVLKATGKSLDDIDLVEINEAFGAQALACAKNLKLDLNKLNVDGGAIAIGHPLAASGSRITAHLVHELRRRQAKLGIGSACIGGGQGIAIMIEAL</sequence>
<dbReference type="InterPro" id="IPR020615">
    <property type="entry name" value="Thiolase_acyl_enz_int_AS"/>
</dbReference>
<feature type="active site" description="Proton acceptor" evidence="5">
    <location>
        <position position="384"/>
    </location>
</feature>
<dbReference type="Pfam" id="PF00108">
    <property type="entry name" value="Thiolase_N"/>
    <property type="match status" value="1"/>
</dbReference>
<feature type="domain" description="Thiolase N-terminal" evidence="7">
    <location>
        <begin position="8"/>
        <end position="268"/>
    </location>
</feature>
<name>A0AA38I6L5_9CUCU</name>
<evidence type="ECO:0000256" key="5">
    <source>
        <dbReference type="PIRSR" id="PIRSR000429-1"/>
    </source>
</evidence>
<evidence type="ECO:0000259" key="7">
    <source>
        <dbReference type="Pfam" id="PF00108"/>
    </source>
</evidence>
<dbReference type="GO" id="GO:0005739">
    <property type="term" value="C:mitochondrion"/>
    <property type="evidence" value="ECO:0007669"/>
    <property type="project" value="TreeGrafter"/>
</dbReference>
<dbReference type="PIRSF" id="PIRSF000429">
    <property type="entry name" value="Ac-CoA_Ac_transf"/>
    <property type="match status" value="1"/>
</dbReference>
<evidence type="ECO:0000256" key="3">
    <source>
        <dbReference type="ARBA" id="ARBA00022679"/>
    </source>
</evidence>
<dbReference type="GO" id="GO:0003985">
    <property type="term" value="F:acetyl-CoA C-acetyltransferase activity"/>
    <property type="evidence" value="ECO:0007669"/>
    <property type="project" value="TreeGrafter"/>
</dbReference>
<proteinExistence type="inferred from homology"/>